<dbReference type="InterPro" id="IPR015890">
    <property type="entry name" value="Chorismate_C"/>
</dbReference>
<evidence type="ECO:0000313" key="2">
    <source>
        <dbReference type="EMBL" id="AMX00078.1"/>
    </source>
</evidence>
<reference evidence="3" key="2">
    <citation type="submission" date="2016-03" db="EMBL/GenBank/DDBJ databases">
        <authorList>
            <person name="Ploux O."/>
        </authorList>
    </citation>
    <scope>NUCLEOTIDE SEQUENCE [LARGE SCALE GENOMIC DNA]</scope>
    <source>
        <strain evidence="3">PP9</strain>
    </source>
</reference>
<dbReference type="PRINTS" id="PR00095">
    <property type="entry name" value="ANTSNTHASEI"/>
</dbReference>
<feature type="domain" description="Chorismate-utilising enzyme C-terminal" evidence="1">
    <location>
        <begin position="118"/>
        <end position="372"/>
    </location>
</feature>
<dbReference type="InterPro" id="IPR005801">
    <property type="entry name" value="ADC_synthase"/>
</dbReference>
<dbReference type="InterPro" id="IPR036038">
    <property type="entry name" value="Aminotransferase-like"/>
</dbReference>
<sequence>MHTIKEQKEPLLSFEFAGSEGEIHPLTFRNPMKIICATTVEDVMGCLMEVEEAVDQGFYAAGYLSYEAAQAFDKAMKVNKESEMPLLWFGIYAEPLQETVGSNGRYTISEWVPSVSVDEYHSAIKSIKESIENGDTYQTNYTIRLNSLFKGDEIAFFDKLRRAQSSNYSAYLQTGDYSILSASPELFFHLKGNKLTTRPMKGTIKRGKTSDEDEAMADELYHSDKNRAENVMIVDLLRNDLSVVAKTGTVKVEKLFEIERYPTVHQMTSTITAEIKEDIALTDIFKALFPCGSITGAPKIRTMEIIEELEGSPREVYCGTIGYITPAKEAIFNVPIRTVMIKNETGKATYGVGGGITWDSTAEDEYHEVVAKALLLEEERPLFSLLESLLLSDGEYLLLDEHLERLQASAKYFNYEVTIESIRSDLLRHAESFSNGDYKVRLLVNRTGEPVIEVQPIAKQSPDLKCRLADQPIDQNNPFLYHKTTNREVYAEFQRKYPDSYDVLLWNNEGELTEFTNGNLIVEMDDAYYTPPVSSGLLAGTFRNSLILGGKVLEKTLTVEDLEKCQNIWFINSVRKWVPITLI</sequence>
<protein>
    <submittedName>
        <fullName evidence="2">Aminobenzoate synthetase</fullName>
    </submittedName>
</protein>
<dbReference type="EMBL" id="CP014806">
    <property type="protein sequence ID" value="AMX00078.1"/>
    <property type="molecule type" value="Genomic_DNA"/>
</dbReference>
<dbReference type="InterPro" id="IPR043131">
    <property type="entry name" value="BCAT-like_N"/>
</dbReference>
<dbReference type="PANTHER" id="PTHR11236:SF50">
    <property type="entry name" value="AMINODEOXYCHORISMATE SYNTHASE COMPONENT 1"/>
    <property type="match status" value="1"/>
</dbReference>
<dbReference type="Pfam" id="PF00425">
    <property type="entry name" value="Chorismate_bind"/>
    <property type="match status" value="1"/>
</dbReference>
<dbReference type="GO" id="GO:0009396">
    <property type="term" value="P:folic acid-containing compound biosynthetic process"/>
    <property type="evidence" value="ECO:0007669"/>
    <property type="project" value="InterPro"/>
</dbReference>
<dbReference type="InterPro" id="IPR043132">
    <property type="entry name" value="BCAT-like_C"/>
</dbReference>
<dbReference type="Gene3D" id="3.30.470.10">
    <property type="match status" value="1"/>
</dbReference>
<dbReference type="AlphaFoldDB" id="A0A143HEA9"/>
<dbReference type="Pfam" id="PF01063">
    <property type="entry name" value="Aminotran_4"/>
    <property type="match status" value="1"/>
</dbReference>
<dbReference type="Gene3D" id="3.20.10.10">
    <property type="entry name" value="D-amino Acid Aminotransferase, subunit A, domain 2"/>
    <property type="match status" value="1"/>
</dbReference>
<dbReference type="SUPFAM" id="SSF56752">
    <property type="entry name" value="D-aminoacid aminotransferase-like PLP-dependent enzymes"/>
    <property type="match status" value="1"/>
</dbReference>
<accession>A0A143HEA9</accession>
<dbReference type="PANTHER" id="PTHR11236">
    <property type="entry name" value="AMINOBENZOATE/ANTHRANILATE SYNTHASE"/>
    <property type="match status" value="1"/>
</dbReference>
<organism evidence="2 3">
    <name type="scientific">Rummeliibacillus stabekisii</name>
    <dbReference type="NCBI Taxonomy" id="241244"/>
    <lineage>
        <taxon>Bacteria</taxon>
        <taxon>Bacillati</taxon>
        <taxon>Bacillota</taxon>
        <taxon>Bacilli</taxon>
        <taxon>Bacillales</taxon>
        <taxon>Caryophanaceae</taxon>
        <taxon>Rummeliibacillus</taxon>
    </lineage>
</organism>
<dbReference type="KEGG" id="rst:ATY39_11995"/>
<evidence type="ECO:0000259" key="1">
    <source>
        <dbReference type="Pfam" id="PF00425"/>
    </source>
</evidence>
<dbReference type="SUPFAM" id="SSF56322">
    <property type="entry name" value="ADC synthase"/>
    <property type="match status" value="1"/>
</dbReference>
<dbReference type="Proteomes" id="UP000076021">
    <property type="component" value="Chromosome"/>
</dbReference>
<dbReference type="InterPro" id="IPR005802">
    <property type="entry name" value="ADC_synth_comp_1"/>
</dbReference>
<dbReference type="InterPro" id="IPR001544">
    <property type="entry name" value="Aminotrans_IV"/>
</dbReference>
<dbReference type="NCBIfam" id="TIGR00553">
    <property type="entry name" value="pabB"/>
    <property type="match status" value="1"/>
</dbReference>
<name>A0A143HEA9_9BACL</name>
<dbReference type="OrthoDB" id="9803598at2"/>
<reference evidence="2 3" key="1">
    <citation type="journal article" date="2016" name="Genome Announc.">
        <title>Whole-Genome Sequence of Rummeliibacillus stabekisii Strain PP9 Isolated from Antarctic Soil.</title>
        <authorList>
            <person name="da Mota F.F."/>
            <person name="Vollu R.E."/>
            <person name="Jurelevicius D."/>
            <person name="Seldin L."/>
        </authorList>
    </citation>
    <scope>NUCLEOTIDE SEQUENCE [LARGE SCALE GENOMIC DNA]</scope>
    <source>
        <strain evidence="2 3">PP9</strain>
    </source>
</reference>
<evidence type="ECO:0000313" key="3">
    <source>
        <dbReference type="Proteomes" id="UP000076021"/>
    </source>
</evidence>
<keyword evidence="3" id="KW-1185">Reference proteome</keyword>
<dbReference type="GO" id="GO:0000162">
    <property type="term" value="P:L-tryptophan biosynthetic process"/>
    <property type="evidence" value="ECO:0007669"/>
    <property type="project" value="TreeGrafter"/>
</dbReference>
<dbReference type="InterPro" id="IPR019999">
    <property type="entry name" value="Anth_synth_I-like"/>
</dbReference>
<gene>
    <name evidence="2" type="ORF">ATY39_11995</name>
</gene>
<dbReference type="Gene3D" id="3.60.120.10">
    <property type="entry name" value="Anthranilate synthase"/>
    <property type="match status" value="1"/>
</dbReference>
<proteinExistence type="predicted"/>
<dbReference type="GO" id="GO:0046820">
    <property type="term" value="F:4-amino-4-deoxychorismate synthase activity"/>
    <property type="evidence" value="ECO:0007669"/>
    <property type="project" value="TreeGrafter"/>
</dbReference>
<dbReference type="STRING" id="241244.ATY39_11995"/>